<dbReference type="STRING" id="1090615.SAMN04515671_2001"/>
<sequence length="89" mass="9770">MTSLAKRLARWLDALADRPADPGALTGDQRGRRTAHRAVVPEPDPGKVAEPSGRASGPDPEPQGREALDRILAEQRNRMRGRRRRPAGE</sequence>
<organism evidence="2 3">
    <name type="scientific">Nakamurella panacisegetis</name>
    <dbReference type="NCBI Taxonomy" id="1090615"/>
    <lineage>
        <taxon>Bacteria</taxon>
        <taxon>Bacillati</taxon>
        <taxon>Actinomycetota</taxon>
        <taxon>Actinomycetes</taxon>
        <taxon>Nakamurellales</taxon>
        <taxon>Nakamurellaceae</taxon>
        <taxon>Nakamurella</taxon>
    </lineage>
</organism>
<protein>
    <submittedName>
        <fullName evidence="2">Uncharacterized protein</fullName>
    </submittedName>
</protein>
<evidence type="ECO:0000313" key="2">
    <source>
        <dbReference type="EMBL" id="SDO79217.1"/>
    </source>
</evidence>
<keyword evidence="3" id="KW-1185">Reference proteome</keyword>
<feature type="compositionally biased region" description="Basic and acidic residues" evidence="1">
    <location>
        <begin position="62"/>
        <end position="77"/>
    </location>
</feature>
<dbReference type="RefSeq" id="WP_090475824.1">
    <property type="nucleotide sequence ID" value="NZ_LT629710.1"/>
</dbReference>
<reference evidence="2 3" key="1">
    <citation type="submission" date="2016-10" db="EMBL/GenBank/DDBJ databases">
        <authorList>
            <person name="de Groot N.N."/>
        </authorList>
    </citation>
    <scope>NUCLEOTIDE SEQUENCE [LARGE SCALE GENOMIC DNA]</scope>
    <source>
        <strain evidence="3">P4-7,KCTC 19426,CECT 7604</strain>
    </source>
</reference>
<evidence type="ECO:0000256" key="1">
    <source>
        <dbReference type="SAM" id="MobiDB-lite"/>
    </source>
</evidence>
<evidence type="ECO:0000313" key="3">
    <source>
        <dbReference type="Proteomes" id="UP000198741"/>
    </source>
</evidence>
<dbReference type="EMBL" id="LT629710">
    <property type="protein sequence ID" value="SDO79217.1"/>
    <property type="molecule type" value="Genomic_DNA"/>
</dbReference>
<proteinExistence type="predicted"/>
<feature type="compositionally biased region" description="Basic residues" evidence="1">
    <location>
        <begin position="78"/>
        <end position="89"/>
    </location>
</feature>
<name>A0A1H0MFR5_9ACTN</name>
<feature type="region of interest" description="Disordered" evidence="1">
    <location>
        <begin position="14"/>
        <end position="89"/>
    </location>
</feature>
<accession>A0A1H0MFR5</accession>
<dbReference type="Proteomes" id="UP000198741">
    <property type="component" value="Chromosome I"/>
</dbReference>
<gene>
    <name evidence="2" type="ORF">SAMN04515671_2001</name>
</gene>
<dbReference type="AlphaFoldDB" id="A0A1H0MFR5"/>